<dbReference type="Proteomes" id="UP000184245">
    <property type="component" value="Unassembled WGS sequence"/>
</dbReference>
<accession>A0A1M4URE7</accession>
<dbReference type="InterPro" id="IPR013785">
    <property type="entry name" value="Aldolase_TIM"/>
</dbReference>
<dbReference type="STRING" id="1122155.SAMN02745158_00945"/>
<feature type="domain" description="TIM-barrel" evidence="1">
    <location>
        <begin position="14"/>
        <end position="274"/>
    </location>
</feature>
<dbReference type="SUPFAM" id="SSF51621">
    <property type="entry name" value="Phosphoenolpyruvate/pyruvate domain"/>
    <property type="match status" value="1"/>
</dbReference>
<dbReference type="InterPro" id="IPR051353">
    <property type="entry name" value="Tobamovirus_resist_UPF0261"/>
</dbReference>
<evidence type="ECO:0000313" key="2">
    <source>
        <dbReference type="EMBL" id="SHE59259.1"/>
    </source>
</evidence>
<dbReference type="Gene3D" id="3.20.20.70">
    <property type="entry name" value="Aldolase class I"/>
    <property type="match status" value="1"/>
</dbReference>
<dbReference type="AlphaFoldDB" id="A0A1M4URE7"/>
<dbReference type="EMBL" id="FQVI01000003">
    <property type="protein sequence ID" value="SHE59259.1"/>
    <property type="molecule type" value="Genomic_DNA"/>
</dbReference>
<dbReference type="InterPro" id="IPR009215">
    <property type="entry name" value="TIM-br_IGPS-like"/>
</dbReference>
<proteinExistence type="predicted"/>
<name>A0A1M4URE7_9CLOT</name>
<dbReference type="OrthoDB" id="9805644at2"/>
<dbReference type="RefSeq" id="WP_072849450.1">
    <property type="nucleotide sequence ID" value="NZ_FQVI01000003.1"/>
</dbReference>
<dbReference type="PANTHER" id="PTHR31862:SF1">
    <property type="entry name" value="UPF0261 DOMAIN PROTEIN (AFU_ORTHOLOGUE AFUA_1G10120)"/>
    <property type="match status" value="1"/>
</dbReference>
<dbReference type="InterPro" id="IPR015813">
    <property type="entry name" value="Pyrv/PenolPyrv_kinase-like_dom"/>
</dbReference>
<organism evidence="2 3">
    <name type="scientific">Lactonifactor longoviformis DSM 17459</name>
    <dbReference type="NCBI Taxonomy" id="1122155"/>
    <lineage>
        <taxon>Bacteria</taxon>
        <taxon>Bacillati</taxon>
        <taxon>Bacillota</taxon>
        <taxon>Clostridia</taxon>
        <taxon>Eubacteriales</taxon>
        <taxon>Clostridiaceae</taxon>
        <taxon>Lactonifactor</taxon>
    </lineage>
</organism>
<keyword evidence="3" id="KW-1185">Reference proteome</keyword>
<dbReference type="GO" id="GO:0003824">
    <property type="term" value="F:catalytic activity"/>
    <property type="evidence" value="ECO:0007669"/>
    <property type="project" value="InterPro"/>
</dbReference>
<reference evidence="2 3" key="1">
    <citation type="submission" date="2016-11" db="EMBL/GenBank/DDBJ databases">
        <authorList>
            <person name="Jaros S."/>
            <person name="Januszkiewicz K."/>
            <person name="Wedrychowicz H."/>
        </authorList>
    </citation>
    <scope>NUCLEOTIDE SEQUENCE [LARGE SCALE GENOMIC DNA]</scope>
    <source>
        <strain evidence="2 3">DSM 17459</strain>
    </source>
</reference>
<evidence type="ECO:0000313" key="3">
    <source>
        <dbReference type="Proteomes" id="UP000184245"/>
    </source>
</evidence>
<dbReference type="PANTHER" id="PTHR31862">
    <property type="entry name" value="UPF0261 DOMAIN PROTEIN (AFU_ORTHOLOGUE AFUA_1G10120)"/>
    <property type="match status" value="1"/>
</dbReference>
<dbReference type="Pfam" id="PF09370">
    <property type="entry name" value="PEP_hydrolase"/>
    <property type="match status" value="1"/>
</dbReference>
<gene>
    <name evidence="2" type="ORF">SAMN02745158_00945</name>
</gene>
<dbReference type="PIRSF" id="PIRSF034452">
    <property type="entry name" value="TIM-br_sig_trnsd"/>
    <property type="match status" value="1"/>
</dbReference>
<evidence type="ECO:0000259" key="1">
    <source>
        <dbReference type="Pfam" id="PF09370"/>
    </source>
</evidence>
<protein>
    <submittedName>
        <fullName evidence="2">Predicted TIM-barrel enzyme</fullName>
    </submittedName>
</protein>
<sequence length="281" mass="30962">MDKYFSKKTIISLMEKLKTGCRPILVTTAGIGLSAKFEQRGNTDMIAVSSSSILEMDGHHPLISMLPYGNANEMVLKTVKRIVSQVADIPLMAGICATDPTTDLQTLLDELAFYKVSAIYNTPSVGIYEGEAKWQLEKAGVKYEDELAALVYASERGFYTMANVFTMEQAELAVQTNIDAVVCDLGFTISPEEDREEYLTEEYVVEKLQRLTRAVRAASADKIVFVHGGLINTPEAARHILPRTGAIGLVLDSAVERIPVEVPLMKAVQEFKNISLYSGKE</sequence>